<dbReference type="InterPro" id="IPR003593">
    <property type="entry name" value="AAA+_ATPase"/>
</dbReference>
<dbReference type="GO" id="GO:0005524">
    <property type="term" value="F:ATP binding"/>
    <property type="evidence" value="ECO:0007669"/>
    <property type="project" value="InterPro"/>
</dbReference>
<gene>
    <name evidence="2" type="ORF">FDF74_07655</name>
</gene>
<dbReference type="InterPro" id="IPR006083">
    <property type="entry name" value="PRK/URK"/>
</dbReference>
<keyword evidence="2" id="KW-0418">Kinase</keyword>
<keyword evidence="3" id="KW-1185">Reference proteome</keyword>
<evidence type="ECO:0000259" key="1">
    <source>
        <dbReference type="SMART" id="SM00382"/>
    </source>
</evidence>
<dbReference type="PANTHER" id="PTHR10285">
    <property type="entry name" value="URIDINE KINASE"/>
    <property type="match status" value="1"/>
</dbReference>
<dbReference type="EMBL" id="SXDP01000005">
    <property type="protein sequence ID" value="NEZ47083.1"/>
    <property type="molecule type" value="Genomic_DNA"/>
</dbReference>
<dbReference type="Proteomes" id="UP000473885">
    <property type="component" value="Unassembled WGS sequence"/>
</dbReference>
<protein>
    <submittedName>
        <fullName evidence="2">Nucleoside kinase</fullName>
    </submittedName>
</protein>
<evidence type="ECO:0000313" key="2">
    <source>
        <dbReference type="EMBL" id="NEZ47083.1"/>
    </source>
</evidence>
<accession>A0A6M0RA12</accession>
<feature type="domain" description="AAA+ ATPase" evidence="1">
    <location>
        <begin position="285"/>
        <end position="446"/>
    </location>
</feature>
<comment type="caution">
    <text evidence="2">The sequence shown here is derived from an EMBL/GenBank/DDBJ whole genome shotgun (WGS) entry which is preliminary data.</text>
</comment>
<dbReference type="CDD" id="cd02028">
    <property type="entry name" value="UMPK_like"/>
    <property type="match status" value="1"/>
</dbReference>
<dbReference type="InterPro" id="IPR027417">
    <property type="entry name" value="P-loop_NTPase"/>
</dbReference>
<evidence type="ECO:0000313" key="3">
    <source>
        <dbReference type="Proteomes" id="UP000473885"/>
    </source>
</evidence>
<organism evidence="2 3">
    <name type="scientific">Clostridium niameyense</name>
    <dbReference type="NCBI Taxonomy" id="1622073"/>
    <lineage>
        <taxon>Bacteria</taxon>
        <taxon>Bacillati</taxon>
        <taxon>Bacillota</taxon>
        <taxon>Clostridia</taxon>
        <taxon>Eubacteriales</taxon>
        <taxon>Clostridiaceae</taxon>
        <taxon>Clostridium</taxon>
    </lineage>
</organism>
<dbReference type="GO" id="GO:0016301">
    <property type="term" value="F:kinase activity"/>
    <property type="evidence" value="ECO:0007669"/>
    <property type="project" value="UniProtKB-KW"/>
</dbReference>
<dbReference type="SUPFAM" id="SSF52540">
    <property type="entry name" value="P-loop containing nucleoside triphosphate hydrolases"/>
    <property type="match status" value="1"/>
</dbReference>
<keyword evidence="2" id="KW-0808">Transferase</keyword>
<sequence>MKEFRLTLPNNKDIYVSEECTLYDVIKKYNLKGFIPVTLAKIDDEYYELNSKINKSGIFKVIDIREDIGLRTYIRTLRFILVKSTLDLYKDAKIIMEHSFGKGLFGEIHKSSQLTKQDIIKIKNKMLEIIEKDLKIEKIYMEKSKAIKIFENYGMIDKVRLLKQMPFKKVKLYKLGERYDYFYGAMAYSTGVINKFDLIYYDSGFILRYPTEKDIFNIPKFINYPKLFKIFRETEKWGNILDVPDVGALNDKVDNNEIIDIVRVSEALHEKKIANIADKIKEKEKVKVVLISGPTSSGKTTFSKRLGIQLRVNGLIPFSISLDNYFVNREYTPKDEKGNYDFESINALDLQLFNNNLKDMLEGKEVELPIFNFKTGKREWKDKKVKLPERGILIIEGIHGLNPILTKDISNDNKFKVYISALTQLNLDNHNTISTTDVRIIRRIVRDYLFRGYAVEETLKMWPSIKKGEEKNIFVFQENADIMFNSTLVYELCVLKKYALSELNKVDKSSTVYYEAIRLKSFLNFFKEIDKNLTPENSILREFIGESCFH</sequence>
<dbReference type="AlphaFoldDB" id="A0A6M0RA12"/>
<dbReference type="FunFam" id="3.40.50.300:FF:001230">
    <property type="entry name" value="Phosphoribulokinase/uridine kinase family protein"/>
    <property type="match status" value="1"/>
</dbReference>
<name>A0A6M0RA12_9CLOT</name>
<dbReference type="InterPro" id="IPR018163">
    <property type="entry name" value="Thr/Ala-tRNA-synth_IIc_edit"/>
</dbReference>
<dbReference type="Gene3D" id="3.30.980.10">
    <property type="entry name" value="Threonyl-trna Synthetase, Chain A, domain 2"/>
    <property type="match status" value="1"/>
</dbReference>
<reference evidence="2 3" key="1">
    <citation type="submission" date="2019-04" db="EMBL/GenBank/DDBJ databases">
        <title>Genome sequencing of Clostridium botulinum Groups I-IV and Clostridium butyricum.</title>
        <authorList>
            <person name="Brunt J."/>
            <person name="Van Vliet A.H.M."/>
            <person name="Stringer S.C."/>
            <person name="Carter A.T."/>
            <person name="Peck M.W."/>
        </authorList>
    </citation>
    <scope>NUCLEOTIDE SEQUENCE [LARGE SCALE GENOMIC DNA]</scope>
    <source>
        <strain evidence="2 3">IFR 18/094</strain>
    </source>
</reference>
<dbReference type="SUPFAM" id="SSF55186">
    <property type="entry name" value="ThrRS/AlaRS common domain"/>
    <property type="match status" value="1"/>
</dbReference>
<dbReference type="Pfam" id="PF00485">
    <property type="entry name" value="PRK"/>
    <property type="match status" value="1"/>
</dbReference>
<dbReference type="RefSeq" id="WP_163249201.1">
    <property type="nucleotide sequence ID" value="NZ_SXDP01000005.1"/>
</dbReference>
<dbReference type="Gene3D" id="3.40.50.300">
    <property type="entry name" value="P-loop containing nucleotide triphosphate hydrolases"/>
    <property type="match status" value="1"/>
</dbReference>
<dbReference type="SMART" id="SM00382">
    <property type="entry name" value="AAA"/>
    <property type="match status" value="1"/>
</dbReference>
<proteinExistence type="predicted"/>